<name>A0A2A4HWG7_9SPHN</name>
<keyword evidence="2" id="KW-1185">Reference proteome</keyword>
<proteinExistence type="predicted"/>
<dbReference type="EMBL" id="NWVD01000004">
    <property type="protein sequence ID" value="PCG08704.1"/>
    <property type="molecule type" value="Genomic_DNA"/>
</dbReference>
<protein>
    <submittedName>
        <fullName evidence="1">Uncharacterized protein</fullName>
    </submittedName>
</protein>
<dbReference type="Proteomes" id="UP000218784">
    <property type="component" value="Unassembled WGS sequence"/>
</dbReference>
<gene>
    <name evidence="1" type="ORF">COA17_11145</name>
</gene>
<comment type="caution">
    <text evidence="1">The sequence shown here is derived from an EMBL/GenBank/DDBJ whole genome shotgun (WGS) entry which is preliminary data.</text>
</comment>
<sequence length="94" mass="10563">MASAFDRKKIWLACAVLRRAAWYSTERRTWGPAERLALRTLVPFADLRRLTQAAEALAAEPRLWSHARLRVDQLIEELQAAGLLDAPPGIDEPG</sequence>
<dbReference type="RefSeq" id="WP_096612458.1">
    <property type="nucleotide sequence ID" value="NZ_NWVD01000004.1"/>
</dbReference>
<evidence type="ECO:0000313" key="2">
    <source>
        <dbReference type="Proteomes" id="UP000218784"/>
    </source>
</evidence>
<evidence type="ECO:0000313" key="1">
    <source>
        <dbReference type="EMBL" id="PCG08704.1"/>
    </source>
</evidence>
<reference evidence="1 2" key="1">
    <citation type="submission" date="2017-09" db="EMBL/GenBank/DDBJ databases">
        <title>Sphingomonas ginsenosidimutans KACC 14949, whole genome shotgun sequence.</title>
        <authorList>
            <person name="Feng G."/>
            <person name="Zhu H."/>
        </authorList>
    </citation>
    <scope>NUCLEOTIDE SEQUENCE [LARGE SCALE GENOMIC DNA]</scope>
    <source>
        <strain evidence="1 2">KACC 14949</strain>
    </source>
</reference>
<organism evidence="1 2">
    <name type="scientific">Sphingomonas ginsenosidimutans</name>
    <dbReference type="NCBI Taxonomy" id="862134"/>
    <lineage>
        <taxon>Bacteria</taxon>
        <taxon>Pseudomonadati</taxon>
        <taxon>Pseudomonadota</taxon>
        <taxon>Alphaproteobacteria</taxon>
        <taxon>Sphingomonadales</taxon>
        <taxon>Sphingomonadaceae</taxon>
        <taxon>Sphingomonas</taxon>
    </lineage>
</organism>
<dbReference type="AlphaFoldDB" id="A0A2A4HWG7"/>
<accession>A0A2A4HWG7</accession>